<dbReference type="HOGENOM" id="CLU_052027_2_0_9"/>
<dbReference type="PANTHER" id="PTHR32309">
    <property type="entry name" value="TYROSINE-PROTEIN KINASE"/>
    <property type="match status" value="1"/>
</dbReference>
<comment type="caution">
    <text evidence="10">The sequence shown here is derived from an EMBL/GenBank/DDBJ whole genome shotgun (WGS) entry which is preliminary data.</text>
</comment>
<dbReference type="InterPro" id="IPR027417">
    <property type="entry name" value="P-loop_NTPase"/>
</dbReference>
<evidence type="ECO:0000256" key="7">
    <source>
        <dbReference type="ARBA" id="ARBA00023137"/>
    </source>
</evidence>
<accession>C0CK73</accession>
<reference evidence="10 11" key="2">
    <citation type="submission" date="2009-02" db="EMBL/GenBank/DDBJ databases">
        <title>Draft genome sequence of Blautia hydrogenotrophica DSM 10507 (Ruminococcus hydrogenotrophicus DSM 10507).</title>
        <authorList>
            <person name="Sudarsanam P."/>
            <person name="Ley R."/>
            <person name="Guruge J."/>
            <person name="Turnbaugh P.J."/>
            <person name="Mahowald M."/>
            <person name="Liep D."/>
            <person name="Gordon J."/>
        </authorList>
    </citation>
    <scope>NUCLEOTIDE SEQUENCE [LARGE SCALE GENOMIC DNA]</scope>
    <source>
        <strain evidence="11">DSM 10507 / JCM 14656 / S5a33</strain>
    </source>
</reference>
<evidence type="ECO:0000256" key="6">
    <source>
        <dbReference type="ARBA" id="ARBA00022840"/>
    </source>
</evidence>
<dbReference type="GeneID" id="86820501"/>
<evidence type="ECO:0000256" key="2">
    <source>
        <dbReference type="ARBA" id="ARBA00011903"/>
    </source>
</evidence>
<keyword evidence="3" id="KW-0808">Transferase</keyword>
<reference evidence="10 11" key="1">
    <citation type="submission" date="2009-01" db="EMBL/GenBank/DDBJ databases">
        <authorList>
            <person name="Fulton L."/>
            <person name="Clifton S."/>
            <person name="Fulton B."/>
            <person name="Xu J."/>
            <person name="Minx P."/>
            <person name="Pepin K.H."/>
            <person name="Johnson M."/>
            <person name="Bhonagiri V."/>
            <person name="Nash W.E."/>
            <person name="Mardis E.R."/>
            <person name="Wilson R.K."/>
        </authorList>
    </citation>
    <scope>NUCLEOTIDE SEQUENCE [LARGE SCALE GENOMIC DNA]</scope>
    <source>
        <strain evidence="11">DSM 10507 / JCM 14656 / S5a33</strain>
    </source>
</reference>
<dbReference type="GO" id="GO:0005524">
    <property type="term" value="F:ATP binding"/>
    <property type="evidence" value="ECO:0007669"/>
    <property type="project" value="UniProtKB-KW"/>
</dbReference>
<evidence type="ECO:0000256" key="1">
    <source>
        <dbReference type="ARBA" id="ARBA00007316"/>
    </source>
</evidence>
<evidence type="ECO:0000256" key="3">
    <source>
        <dbReference type="ARBA" id="ARBA00022679"/>
    </source>
</evidence>
<comment type="similarity">
    <text evidence="1">Belongs to the CpsD/CapB family.</text>
</comment>
<keyword evidence="5" id="KW-0418">Kinase</keyword>
<dbReference type="Pfam" id="PF13614">
    <property type="entry name" value="AAA_31"/>
    <property type="match status" value="1"/>
</dbReference>
<evidence type="ECO:0000313" key="11">
    <source>
        <dbReference type="Proteomes" id="UP000003100"/>
    </source>
</evidence>
<keyword evidence="4" id="KW-0547">Nucleotide-binding</keyword>
<dbReference type="GO" id="GO:0004715">
    <property type="term" value="F:non-membrane spanning protein tyrosine kinase activity"/>
    <property type="evidence" value="ECO:0007669"/>
    <property type="project" value="UniProtKB-EC"/>
</dbReference>
<gene>
    <name evidence="10" type="ORF">RUMHYD_01243</name>
</gene>
<dbReference type="Proteomes" id="UP000003100">
    <property type="component" value="Unassembled WGS sequence"/>
</dbReference>
<proteinExistence type="inferred from homology"/>
<dbReference type="SUPFAM" id="SSF52540">
    <property type="entry name" value="P-loop containing nucleoside triphosphate hydrolases"/>
    <property type="match status" value="1"/>
</dbReference>
<evidence type="ECO:0000313" key="10">
    <source>
        <dbReference type="EMBL" id="EEG49824.1"/>
    </source>
</evidence>
<dbReference type="AlphaFoldDB" id="C0CK73"/>
<evidence type="ECO:0000256" key="5">
    <source>
        <dbReference type="ARBA" id="ARBA00022777"/>
    </source>
</evidence>
<dbReference type="EMBL" id="ACBZ01000059">
    <property type="protein sequence ID" value="EEG49824.1"/>
    <property type="molecule type" value="Genomic_DNA"/>
</dbReference>
<dbReference type="EC" id="2.7.10.2" evidence="2"/>
<dbReference type="CDD" id="cd05387">
    <property type="entry name" value="BY-kinase"/>
    <property type="match status" value="1"/>
</dbReference>
<organism evidence="10 11">
    <name type="scientific">Blautia hydrogenotrophica (strain DSM 10507 / JCM 14656 / S5a33)</name>
    <name type="common">Ruminococcus hydrogenotrophicus</name>
    <dbReference type="NCBI Taxonomy" id="476272"/>
    <lineage>
        <taxon>Bacteria</taxon>
        <taxon>Bacillati</taxon>
        <taxon>Bacillota</taxon>
        <taxon>Clostridia</taxon>
        <taxon>Lachnospirales</taxon>
        <taxon>Lachnospiraceae</taxon>
        <taxon>Blautia</taxon>
    </lineage>
</organism>
<keyword evidence="6" id="KW-0067">ATP-binding</keyword>
<evidence type="ECO:0000256" key="8">
    <source>
        <dbReference type="ARBA" id="ARBA00051245"/>
    </source>
</evidence>
<comment type="catalytic activity">
    <reaction evidence="8">
        <text>L-tyrosyl-[protein] + ATP = O-phospho-L-tyrosyl-[protein] + ADP + H(+)</text>
        <dbReference type="Rhea" id="RHEA:10596"/>
        <dbReference type="Rhea" id="RHEA-COMP:10136"/>
        <dbReference type="Rhea" id="RHEA-COMP:20101"/>
        <dbReference type="ChEBI" id="CHEBI:15378"/>
        <dbReference type="ChEBI" id="CHEBI:30616"/>
        <dbReference type="ChEBI" id="CHEBI:46858"/>
        <dbReference type="ChEBI" id="CHEBI:61978"/>
        <dbReference type="ChEBI" id="CHEBI:456216"/>
        <dbReference type="EC" id="2.7.10.2"/>
    </reaction>
</comment>
<dbReference type="NCBIfam" id="TIGR01007">
    <property type="entry name" value="eps_fam"/>
    <property type="match status" value="1"/>
</dbReference>
<keyword evidence="7" id="KW-0829">Tyrosine-protein kinase</keyword>
<dbReference type="InterPro" id="IPR025669">
    <property type="entry name" value="AAA_dom"/>
</dbReference>
<name>C0CK73_BLAHS</name>
<sequence length="227" mass="25515">MQAKIVLPNEELEYGAAEAIKTLRTNIMYSEDVKAIMLTSTMPSEGKSTVSLELARSFAALGKNTVLMDCDMRKSYLVRRLGIQEKIQGVSEYLSKQSMKIVYRTSDPNLSIIFSGSYPPNPSELLSGIRFESLMETLRDAYDYIIVDAPPMGDLVDGAIISRQVDGTLLVVRNDFVKTKAVKKVKQQIEQNGGRVLGVALNRIKKNQKGAYPYGKKYYSYEYKKEK</sequence>
<evidence type="ECO:0000259" key="9">
    <source>
        <dbReference type="Pfam" id="PF13614"/>
    </source>
</evidence>
<dbReference type="GO" id="GO:0005886">
    <property type="term" value="C:plasma membrane"/>
    <property type="evidence" value="ECO:0007669"/>
    <property type="project" value="TreeGrafter"/>
</dbReference>
<dbReference type="InterPro" id="IPR050445">
    <property type="entry name" value="Bact_polysacc_biosynth/exp"/>
</dbReference>
<dbReference type="InterPro" id="IPR005702">
    <property type="entry name" value="Wzc-like_C"/>
</dbReference>
<evidence type="ECO:0000256" key="4">
    <source>
        <dbReference type="ARBA" id="ARBA00022741"/>
    </source>
</evidence>
<feature type="domain" description="AAA" evidence="9">
    <location>
        <begin position="46"/>
        <end position="183"/>
    </location>
</feature>
<dbReference type="PANTHER" id="PTHR32309:SF13">
    <property type="entry name" value="FERRIC ENTEROBACTIN TRANSPORT PROTEIN FEPE"/>
    <property type="match status" value="1"/>
</dbReference>
<dbReference type="PATRIC" id="fig|476272.21.peg.2589"/>
<dbReference type="eggNOG" id="COG0489">
    <property type="taxonomic scope" value="Bacteria"/>
</dbReference>
<keyword evidence="11" id="KW-1185">Reference proteome</keyword>
<protein>
    <recommendedName>
        <fullName evidence="2">non-specific protein-tyrosine kinase</fullName>
        <ecNumber evidence="2">2.7.10.2</ecNumber>
    </recommendedName>
</protein>
<dbReference type="RefSeq" id="WP_005947203.1">
    <property type="nucleotide sequence ID" value="NZ_CP136423.1"/>
</dbReference>
<dbReference type="Gene3D" id="3.40.50.300">
    <property type="entry name" value="P-loop containing nucleotide triphosphate hydrolases"/>
    <property type="match status" value="1"/>
</dbReference>